<keyword evidence="3" id="KW-1185">Reference proteome</keyword>
<sequence length="71" mass="7739">MFFLRPRATCWGHHLLFSLLAVLSEPTPSLLAVVISADNLGAGFATSAFIAYLSSLTHRAYTATQYARSVH</sequence>
<keyword evidence="1" id="KW-0812">Transmembrane</keyword>
<gene>
    <name evidence="2" type="ORF">D6C00_07710</name>
</gene>
<protein>
    <submittedName>
        <fullName evidence="2">Uncharacterized protein</fullName>
    </submittedName>
</protein>
<dbReference type="AlphaFoldDB" id="A0A426QJ93"/>
<keyword evidence="1" id="KW-0472">Membrane</keyword>
<evidence type="ECO:0000256" key="1">
    <source>
        <dbReference type="SAM" id="Phobius"/>
    </source>
</evidence>
<proteinExistence type="predicted"/>
<feature type="transmembrane region" description="Helical" evidence="1">
    <location>
        <begin position="41"/>
        <end position="61"/>
    </location>
</feature>
<evidence type="ECO:0000313" key="3">
    <source>
        <dbReference type="Proteomes" id="UP000287798"/>
    </source>
</evidence>
<dbReference type="EMBL" id="QZMU01000001">
    <property type="protein sequence ID" value="RRQ21842.1"/>
    <property type="molecule type" value="Genomic_DNA"/>
</dbReference>
<accession>A0A426QJ93</accession>
<name>A0A426QJ93_9GAMM</name>
<organism evidence="2 3">
    <name type="scientific">Thiohalobacter thiocyanaticus</name>
    <dbReference type="NCBI Taxonomy" id="585455"/>
    <lineage>
        <taxon>Bacteria</taxon>
        <taxon>Pseudomonadati</taxon>
        <taxon>Pseudomonadota</taxon>
        <taxon>Gammaproteobacteria</taxon>
        <taxon>Thiohalobacterales</taxon>
        <taxon>Thiohalobacteraceae</taxon>
        <taxon>Thiohalobacter</taxon>
    </lineage>
</organism>
<evidence type="ECO:0000313" key="2">
    <source>
        <dbReference type="EMBL" id="RRQ21842.1"/>
    </source>
</evidence>
<keyword evidence="1" id="KW-1133">Transmembrane helix</keyword>
<reference evidence="2 3" key="1">
    <citation type="journal article" date="2010" name="Int. J. Syst. Evol. Microbiol.">
        <title>Thiohalobacter thiocyanaticus gen. nov., sp. nov., a moderately halophilic, sulfur-oxidizing gammaproteobacterium from hypersaline lakes, that utilizes thiocyanate.</title>
        <authorList>
            <person name="Sorokin D.Y."/>
            <person name="Kovaleva O.L."/>
            <person name="Tourova T.P."/>
            <person name="Muyzer G."/>
        </authorList>
    </citation>
    <scope>NUCLEOTIDE SEQUENCE [LARGE SCALE GENOMIC DNA]</scope>
    <source>
        <strain evidence="2 3">Hrh1</strain>
    </source>
</reference>
<dbReference type="Proteomes" id="UP000287798">
    <property type="component" value="Unassembled WGS sequence"/>
</dbReference>
<comment type="caution">
    <text evidence="2">The sequence shown here is derived from an EMBL/GenBank/DDBJ whole genome shotgun (WGS) entry which is preliminary data.</text>
</comment>